<organism evidence="5 6">
    <name type="scientific">Ascobolus immersus RN42</name>
    <dbReference type="NCBI Taxonomy" id="1160509"/>
    <lineage>
        <taxon>Eukaryota</taxon>
        <taxon>Fungi</taxon>
        <taxon>Dikarya</taxon>
        <taxon>Ascomycota</taxon>
        <taxon>Pezizomycotina</taxon>
        <taxon>Pezizomycetes</taxon>
        <taxon>Pezizales</taxon>
        <taxon>Ascobolaceae</taxon>
        <taxon>Ascobolus</taxon>
    </lineage>
</organism>
<evidence type="ECO:0000256" key="4">
    <source>
        <dbReference type="SAM" id="MobiDB-lite"/>
    </source>
</evidence>
<keyword evidence="2" id="KW-0677">Repeat</keyword>
<name>A0A3N4I8R2_ASCIM</name>
<feature type="repeat" description="WD" evidence="3">
    <location>
        <begin position="333"/>
        <end position="373"/>
    </location>
</feature>
<feature type="repeat" description="WD" evidence="3">
    <location>
        <begin position="545"/>
        <end position="576"/>
    </location>
</feature>
<keyword evidence="6" id="KW-1185">Reference proteome</keyword>
<dbReference type="Proteomes" id="UP000275078">
    <property type="component" value="Unassembled WGS sequence"/>
</dbReference>
<keyword evidence="1 3" id="KW-0853">WD repeat</keyword>
<dbReference type="PROSITE" id="PS50294">
    <property type="entry name" value="WD_REPEATS_REGION"/>
    <property type="match status" value="6"/>
</dbReference>
<dbReference type="AlphaFoldDB" id="A0A3N4I8R2"/>
<feature type="region of interest" description="Disordered" evidence="4">
    <location>
        <begin position="1"/>
        <end position="24"/>
    </location>
</feature>
<dbReference type="FunFam" id="2.130.10.10:FF:000102">
    <property type="entry name" value="Actin-interacting protein 1"/>
    <property type="match status" value="1"/>
</dbReference>
<evidence type="ECO:0000256" key="1">
    <source>
        <dbReference type="ARBA" id="ARBA00022574"/>
    </source>
</evidence>
<dbReference type="CDD" id="cd00200">
    <property type="entry name" value="WD40"/>
    <property type="match status" value="2"/>
</dbReference>
<dbReference type="Gene3D" id="2.130.10.10">
    <property type="entry name" value="YVTN repeat-like/Quinoprotein amine dehydrogenase"/>
    <property type="match status" value="2"/>
</dbReference>
<dbReference type="InterPro" id="IPR020472">
    <property type="entry name" value="WD40_PAC1"/>
</dbReference>
<dbReference type="OrthoDB" id="2306at2759"/>
<dbReference type="PROSITE" id="PS50082">
    <property type="entry name" value="WD_REPEATS_2"/>
    <property type="match status" value="6"/>
</dbReference>
<dbReference type="GO" id="GO:0030042">
    <property type="term" value="P:actin filament depolymerization"/>
    <property type="evidence" value="ECO:0007669"/>
    <property type="project" value="TreeGrafter"/>
</dbReference>
<sequence length="619" mass="65667">MSLKQKSLYAPLPSTTRSHPTHLSVDPQGNRIAYASGKSIIIRSISDPQQAYQYLPHSTTTTVAAFSPSGYYLASADISGAVKIWDTTPSPDGSIDALKDVVTKGEFQPLSSKIVSLDWDGDSKRIIVVGEGKDMFGAAITFDSGNSVGTIQGHSDTINKVSIRKQRPIRAVTVSDDQKAVFFTGVPFKFEKILEREGGTHSNFVVGAEFSPDGKYVVTTGADRKILLWDGTTGEFVKEFTGHGGSVLNVSWAKDGTQFATASADKTVRVWNVETGEELHKFGFEDAGVNGQQVGVVWTPRDDALIISLSLSGELNYLYPPGSPSPVGFSKAITGHQGAITALGLSTTGSVLTGSFDGSVALWDFESGTATRVTGPGHGSQVTGIVYVPDANITVSTGWDDSLRFIQKGEYTNQSLALSAQPRSIDLVAGSSSLVIIATTKSVLIVDVAKDPTSIAWRLDTSFTPTCASSNGKEVAVGAEDTKIYIFPLDFGSPNPGVAKTLTNHRSPISRLSYSPSGEFLSTADTTGKILLLAAGEYGVVTTRWAFHTSRVTSMQWNSEGKLVTGGLDNAVYVWDSAKVAWKRGGKGGKEGVGAVAWKNGEVVSGGGDGVVRRWEVQA</sequence>
<dbReference type="PROSITE" id="PS00678">
    <property type="entry name" value="WD_REPEATS_1"/>
    <property type="match status" value="1"/>
</dbReference>
<reference evidence="5 6" key="1">
    <citation type="journal article" date="2018" name="Nat. Ecol. Evol.">
        <title>Pezizomycetes genomes reveal the molecular basis of ectomycorrhizal truffle lifestyle.</title>
        <authorList>
            <person name="Murat C."/>
            <person name="Payen T."/>
            <person name="Noel B."/>
            <person name="Kuo A."/>
            <person name="Morin E."/>
            <person name="Chen J."/>
            <person name="Kohler A."/>
            <person name="Krizsan K."/>
            <person name="Balestrini R."/>
            <person name="Da Silva C."/>
            <person name="Montanini B."/>
            <person name="Hainaut M."/>
            <person name="Levati E."/>
            <person name="Barry K.W."/>
            <person name="Belfiori B."/>
            <person name="Cichocki N."/>
            <person name="Clum A."/>
            <person name="Dockter R.B."/>
            <person name="Fauchery L."/>
            <person name="Guy J."/>
            <person name="Iotti M."/>
            <person name="Le Tacon F."/>
            <person name="Lindquist E.A."/>
            <person name="Lipzen A."/>
            <person name="Malagnac F."/>
            <person name="Mello A."/>
            <person name="Molinier V."/>
            <person name="Miyauchi S."/>
            <person name="Poulain J."/>
            <person name="Riccioni C."/>
            <person name="Rubini A."/>
            <person name="Sitrit Y."/>
            <person name="Splivallo R."/>
            <person name="Traeger S."/>
            <person name="Wang M."/>
            <person name="Zifcakova L."/>
            <person name="Wipf D."/>
            <person name="Zambonelli A."/>
            <person name="Paolocci F."/>
            <person name="Nowrousian M."/>
            <person name="Ottonello S."/>
            <person name="Baldrian P."/>
            <person name="Spatafora J.W."/>
            <person name="Henrissat B."/>
            <person name="Nagy L.G."/>
            <person name="Aury J.M."/>
            <person name="Wincker P."/>
            <person name="Grigoriev I.V."/>
            <person name="Bonfante P."/>
            <person name="Martin F.M."/>
        </authorList>
    </citation>
    <scope>NUCLEOTIDE SEQUENCE [LARGE SCALE GENOMIC DNA]</scope>
    <source>
        <strain evidence="5 6">RN42</strain>
    </source>
</reference>
<dbReference type="InterPro" id="IPR001680">
    <property type="entry name" value="WD40_rpt"/>
</dbReference>
<protein>
    <submittedName>
        <fullName evidence="5">WD40 repeat-like protein</fullName>
    </submittedName>
</protein>
<dbReference type="PRINTS" id="PR00320">
    <property type="entry name" value="GPROTEINBRPT"/>
</dbReference>
<dbReference type="SMART" id="SM00320">
    <property type="entry name" value="WD40"/>
    <property type="match status" value="9"/>
</dbReference>
<accession>A0A3N4I8R2</accession>
<feature type="repeat" description="WD" evidence="3">
    <location>
        <begin position="54"/>
        <end position="86"/>
    </location>
</feature>
<feature type="repeat" description="WD" evidence="3">
    <location>
        <begin position="240"/>
        <end position="281"/>
    </location>
</feature>
<dbReference type="GO" id="GO:0030864">
    <property type="term" value="C:cortical actin cytoskeleton"/>
    <property type="evidence" value="ECO:0007669"/>
    <property type="project" value="TreeGrafter"/>
</dbReference>
<evidence type="ECO:0000256" key="2">
    <source>
        <dbReference type="ARBA" id="ARBA00022737"/>
    </source>
</evidence>
<dbReference type="EMBL" id="ML119676">
    <property type="protein sequence ID" value="RPA81867.1"/>
    <property type="molecule type" value="Genomic_DNA"/>
</dbReference>
<dbReference type="InterPro" id="IPR036322">
    <property type="entry name" value="WD40_repeat_dom_sf"/>
</dbReference>
<dbReference type="STRING" id="1160509.A0A3N4I8R2"/>
<dbReference type="InterPro" id="IPR019775">
    <property type="entry name" value="WD40_repeat_CS"/>
</dbReference>
<feature type="repeat" description="WD" evidence="3">
    <location>
        <begin position="198"/>
        <end position="239"/>
    </location>
</feature>
<evidence type="ECO:0000313" key="6">
    <source>
        <dbReference type="Proteomes" id="UP000275078"/>
    </source>
</evidence>
<proteinExistence type="predicted"/>
<dbReference type="PANTHER" id="PTHR19856:SF0">
    <property type="entry name" value="WD REPEAT-CONTAINING PROTEIN 1"/>
    <property type="match status" value="1"/>
</dbReference>
<feature type="repeat" description="WD" evidence="3">
    <location>
        <begin position="603"/>
        <end position="619"/>
    </location>
</feature>
<dbReference type="SUPFAM" id="SSF50978">
    <property type="entry name" value="WD40 repeat-like"/>
    <property type="match status" value="2"/>
</dbReference>
<evidence type="ECO:0000313" key="5">
    <source>
        <dbReference type="EMBL" id="RPA81867.1"/>
    </source>
</evidence>
<gene>
    <name evidence="5" type="ORF">BJ508DRAFT_414581</name>
</gene>
<dbReference type="PANTHER" id="PTHR19856">
    <property type="entry name" value="WD-REPEATCONTAINING PROTEIN WDR1"/>
    <property type="match status" value="1"/>
</dbReference>
<dbReference type="Pfam" id="PF00400">
    <property type="entry name" value="WD40"/>
    <property type="match status" value="7"/>
</dbReference>
<dbReference type="GO" id="GO:0051015">
    <property type="term" value="F:actin filament binding"/>
    <property type="evidence" value="ECO:0007669"/>
    <property type="project" value="TreeGrafter"/>
</dbReference>
<dbReference type="InterPro" id="IPR015943">
    <property type="entry name" value="WD40/YVTN_repeat-like_dom_sf"/>
</dbReference>
<evidence type="ECO:0000256" key="3">
    <source>
        <dbReference type="PROSITE-ProRule" id="PRU00221"/>
    </source>
</evidence>